<dbReference type="InterPro" id="IPR013128">
    <property type="entry name" value="Peptidase_C1A"/>
</dbReference>
<dbReference type="GO" id="GO:0008234">
    <property type="term" value="F:cysteine-type peptidase activity"/>
    <property type="evidence" value="ECO:0007669"/>
    <property type="project" value="InterPro"/>
</dbReference>
<evidence type="ECO:0000313" key="6">
    <source>
        <dbReference type="Proteomes" id="UP000722791"/>
    </source>
</evidence>
<evidence type="ECO:0000259" key="3">
    <source>
        <dbReference type="Pfam" id="PF00112"/>
    </source>
</evidence>
<name>A0A8J4G8R4_9CHLO</name>
<dbReference type="Pfam" id="PF00112">
    <property type="entry name" value="Peptidase_C1"/>
    <property type="match status" value="1"/>
</dbReference>
<feature type="non-terminal residue" evidence="5">
    <location>
        <position position="337"/>
    </location>
</feature>
<dbReference type="InterPro" id="IPR000668">
    <property type="entry name" value="Peptidase_C1A_C"/>
</dbReference>
<feature type="region of interest" description="Disordered" evidence="2">
    <location>
        <begin position="185"/>
        <end position="204"/>
    </location>
</feature>
<comment type="caution">
    <text evidence="5">The sequence shown here is derived from an EMBL/GenBank/DDBJ whole genome shotgun (WGS) entry which is preliminary data.</text>
</comment>
<dbReference type="InterPro" id="IPR000772">
    <property type="entry name" value="Ricin_B_lectin"/>
</dbReference>
<evidence type="ECO:0000256" key="1">
    <source>
        <dbReference type="ARBA" id="ARBA00008455"/>
    </source>
</evidence>
<dbReference type="SUPFAM" id="SSF54001">
    <property type="entry name" value="Cysteine proteinases"/>
    <property type="match status" value="1"/>
</dbReference>
<organism evidence="5 6">
    <name type="scientific">Volvox reticuliferus</name>
    <dbReference type="NCBI Taxonomy" id="1737510"/>
    <lineage>
        <taxon>Eukaryota</taxon>
        <taxon>Viridiplantae</taxon>
        <taxon>Chlorophyta</taxon>
        <taxon>core chlorophytes</taxon>
        <taxon>Chlorophyceae</taxon>
        <taxon>CS clade</taxon>
        <taxon>Chlamydomonadales</taxon>
        <taxon>Volvocaceae</taxon>
        <taxon>Volvox</taxon>
    </lineage>
</organism>
<dbReference type="AlphaFoldDB" id="A0A8J4G8R4"/>
<evidence type="ECO:0008006" key="7">
    <source>
        <dbReference type="Google" id="ProtNLM"/>
    </source>
</evidence>
<comment type="similarity">
    <text evidence="1">Belongs to the peptidase C1 family.</text>
</comment>
<protein>
    <recommendedName>
        <fullName evidence="7">Peptidase C1A papain C-terminal domain-containing protein</fullName>
    </recommendedName>
</protein>
<evidence type="ECO:0000313" key="5">
    <source>
        <dbReference type="EMBL" id="GIM02478.1"/>
    </source>
</evidence>
<feature type="non-terminal residue" evidence="5">
    <location>
        <position position="1"/>
    </location>
</feature>
<evidence type="ECO:0000256" key="2">
    <source>
        <dbReference type="SAM" id="MobiDB-lite"/>
    </source>
</evidence>
<reference evidence="5" key="1">
    <citation type="journal article" date="2021" name="Proc. Natl. Acad. Sci. U.S.A.">
        <title>Three genomes in the algal genus Volvox reveal the fate of a haploid sex-determining region after a transition to homothallism.</title>
        <authorList>
            <person name="Yamamoto K."/>
            <person name="Hamaji T."/>
            <person name="Kawai-Toyooka H."/>
            <person name="Matsuzaki R."/>
            <person name="Takahashi F."/>
            <person name="Nishimura Y."/>
            <person name="Kawachi M."/>
            <person name="Noguchi H."/>
            <person name="Minakuchi Y."/>
            <person name="Umen J.G."/>
            <person name="Toyoda A."/>
            <person name="Nozaki H."/>
        </authorList>
    </citation>
    <scope>NUCLEOTIDE SEQUENCE</scope>
    <source>
        <strain evidence="5">NIES-3785</strain>
    </source>
</reference>
<dbReference type="PANTHER" id="PTHR12411">
    <property type="entry name" value="CYSTEINE PROTEASE FAMILY C1-RELATED"/>
    <property type="match status" value="1"/>
</dbReference>
<feature type="domain" description="Ricin B lectin" evidence="4">
    <location>
        <begin position="11"/>
        <end position="140"/>
    </location>
</feature>
<dbReference type="SUPFAM" id="SSF50370">
    <property type="entry name" value="Ricin B-like lectins"/>
    <property type="match status" value="1"/>
</dbReference>
<evidence type="ECO:0000259" key="4">
    <source>
        <dbReference type="Pfam" id="PF00652"/>
    </source>
</evidence>
<accession>A0A8J4G8R4</accession>
<proteinExistence type="inferred from homology"/>
<dbReference type="PROSITE" id="PS50231">
    <property type="entry name" value="RICIN_B_LECTIN"/>
    <property type="match status" value="1"/>
</dbReference>
<sequence length="337" mass="35816">VTASFIQNGAALYNKATHKCITIPNGNQTDGNVLKLAICNGAPISQGFLLNSASTLSSGASGIVFQSSDGISYITAAVSQGGNFVQIAEANSTQLSSQIWTTTNGAGGAFYIQNTNLGACLQGNGTTLQFTSCNITDPTQLFSQYVLSSFAGNNGLGGGSTSAAQVGDSYYDFFSSNVNLINKHNQRTDQQKSPCSSGSTGSKSPTFKMTVNKFSTMSQAHFFRTRTGRTSESRGNRTLGQYKREMADSELPSSLDFRGTRMDGPGVKDQAWCQCCWAFSVAGALQGAWNKQTGDWLSFSEQQLIDCSWEYGTSACNEGDPWGALQYVVDNGIALEG</sequence>
<dbReference type="GO" id="GO:0006508">
    <property type="term" value="P:proteolysis"/>
    <property type="evidence" value="ECO:0007669"/>
    <property type="project" value="InterPro"/>
</dbReference>
<dbReference type="InterPro" id="IPR038765">
    <property type="entry name" value="Papain-like_cys_pep_sf"/>
</dbReference>
<gene>
    <name evidence="5" type="ORF">Vretimale_7324</name>
</gene>
<feature type="domain" description="Peptidase C1A papain C-terminal" evidence="3">
    <location>
        <begin position="251"/>
        <end position="336"/>
    </location>
</feature>
<dbReference type="Pfam" id="PF00652">
    <property type="entry name" value="Ricin_B_lectin"/>
    <property type="match status" value="1"/>
</dbReference>
<dbReference type="InterPro" id="IPR035992">
    <property type="entry name" value="Ricin_B-like_lectins"/>
</dbReference>
<dbReference type="CDD" id="cd00161">
    <property type="entry name" value="beta-trefoil_Ricin-like"/>
    <property type="match status" value="1"/>
</dbReference>
<feature type="compositionally biased region" description="Low complexity" evidence="2">
    <location>
        <begin position="192"/>
        <end position="204"/>
    </location>
</feature>
<dbReference type="EMBL" id="BNCQ01000011">
    <property type="protein sequence ID" value="GIM02478.1"/>
    <property type="molecule type" value="Genomic_DNA"/>
</dbReference>
<dbReference type="Gene3D" id="2.80.10.50">
    <property type="match status" value="1"/>
</dbReference>
<dbReference type="Proteomes" id="UP000722791">
    <property type="component" value="Unassembled WGS sequence"/>
</dbReference>
<dbReference type="Gene3D" id="3.90.70.10">
    <property type="entry name" value="Cysteine proteinases"/>
    <property type="match status" value="1"/>
</dbReference>